<protein>
    <recommendedName>
        <fullName evidence="1">RING-type domain-containing protein</fullName>
    </recommendedName>
</protein>
<sequence length="98" mass="11129">MERGSNRYCIICGKEIKEDEKSVKCSICGSLMHEDCVDREILEDAEGNVMCPYDAALAALDWLDAIVTTYHNSLKSDKNKLNDVVERLKNYLAILEKE</sequence>
<dbReference type="InterPro" id="IPR011011">
    <property type="entry name" value="Znf_FYVE_PHD"/>
</dbReference>
<feature type="domain" description="RING-type" evidence="1">
    <location>
        <begin position="9"/>
        <end position="54"/>
    </location>
</feature>
<proteinExistence type="predicted"/>
<organism evidence="2 3">
    <name type="scientific">Ignisphaera cupida</name>
    <dbReference type="NCBI Taxonomy" id="3050454"/>
    <lineage>
        <taxon>Archaea</taxon>
        <taxon>Thermoproteota</taxon>
        <taxon>Thermoprotei</taxon>
        <taxon>Desulfurococcales</taxon>
        <taxon>Desulfurococcaceae</taxon>
        <taxon>Ignisphaera</taxon>
    </lineage>
</organism>
<dbReference type="EMBL" id="JASNVW010000004">
    <property type="protein sequence ID" value="MDK6029082.1"/>
    <property type="molecule type" value="Genomic_DNA"/>
</dbReference>
<comment type="caution">
    <text evidence="2">The sequence shown here is derived from an EMBL/GenBank/DDBJ whole genome shotgun (WGS) entry which is preliminary data.</text>
</comment>
<accession>A0ABD4Z7U9</accession>
<reference evidence="2 3" key="1">
    <citation type="submission" date="2023-05" db="EMBL/GenBank/DDBJ databases">
        <title>A new hyperthermophilic archaea 'Ignisphaera cupida' sp. nov. and description of the family 'Ignisphaeraceae' fam. nov.</title>
        <authorList>
            <person name="Podosokorskaya O.A."/>
            <person name="Elcheninov A.G."/>
            <person name="Klukina A."/>
            <person name="Merkel A.Y."/>
        </authorList>
    </citation>
    <scope>NUCLEOTIDE SEQUENCE [LARGE SCALE GENOMIC DNA]</scope>
    <source>
        <strain evidence="2 3">4213-co</strain>
    </source>
</reference>
<gene>
    <name evidence="2" type="ORF">QPL79_06870</name>
</gene>
<evidence type="ECO:0000313" key="3">
    <source>
        <dbReference type="Proteomes" id="UP001529235"/>
    </source>
</evidence>
<name>A0ABD4Z7U9_9CREN</name>
<keyword evidence="3" id="KW-1185">Reference proteome</keyword>
<dbReference type="InterPro" id="IPR013083">
    <property type="entry name" value="Znf_RING/FYVE/PHD"/>
</dbReference>
<evidence type="ECO:0000313" key="2">
    <source>
        <dbReference type="EMBL" id="MDK6029082.1"/>
    </source>
</evidence>
<dbReference type="InterPro" id="IPR001841">
    <property type="entry name" value="Znf_RING"/>
</dbReference>
<dbReference type="RefSeq" id="WP_285274069.1">
    <property type="nucleotide sequence ID" value="NZ_JASNVW010000004.1"/>
</dbReference>
<dbReference type="Proteomes" id="UP001529235">
    <property type="component" value="Unassembled WGS sequence"/>
</dbReference>
<dbReference type="Gene3D" id="3.30.40.10">
    <property type="entry name" value="Zinc/RING finger domain, C3HC4 (zinc finger)"/>
    <property type="match status" value="1"/>
</dbReference>
<dbReference type="PROSITE" id="PS50089">
    <property type="entry name" value="ZF_RING_2"/>
    <property type="match status" value="1"/>
</dbReference>
<dbReference type="SUPFAM" id="SSF57903">
    <property type="entry name" value="FYVE/PHD zinc finger"/>
    <property type="match status" value="1"/>
</dbReference>
<evidence type="ECO:0000259" key="1">
    <source>
        <dbReference type="PROSITE" id="PS50089"/>
    </source>
</evidence>
<dbReference type="AlphaFoldDB" id="A0ABD4Z7U9"/>